<proteinExistence type="predicted"/>
<protein>
    <submittedName>
        <fullName evidence="1">Laminarinase</fullName>
    </submittedName>
</protein>
<organism evidence="1 2">
    <name type="scientific">Irpex rosettiformis</name>
    <dbReference type="NCBI Taxonomy" id="378272"/>
    <lineage>
        <taxon>Eukaryota</taxon>
        <taxon>Fungi</taxon>
        <taxon>Dikarya</taxon>
        <taxon>Basidiomycota</taxon>
        <taxon>Agaricomycotina</taxon>
        <taxon>Agaricomycetes</taxon>
        <taxon>Polyporales</taxon>
        <taxon>Irpicaceae</taxon>
        <taxon>Irpex</taxon>
    </lineage>
</organism>
<reference evidence="1" key="1">
    <citation type="journal article" date="2021" name="Environ. Microbiol.">
        <title>Gene family expansions and transcriptome signatures uncover fungal adaptations to wood decay.</title>
        <authorList>
            <person name="Hage H."/>
            <person name="Miyauchi S."/>
            <person name="Viragh M."/>
            <person name="Drula E."/>
            <person name="Min B."/>
            <person name="Chaduli D."/>
            <person name="Navarro D."/>
            <person name="Favel A."/>
            <person name="Norest M."/>
            <person name="Lesage-Meessen L."/>
            <person name="Balint B."/>
            <person name="Merenyi Z."/>
            <person name="de Eugenio L."/>
            <person name="Morin E."/>
            <person name="Martinez A.T."/>
            <person name="Baldrian P."/>
            <person name="Stursova M."/>
            <person name="Martinez M.J."/>
            <person name="Novotny C."/>
            <person name="Magnuson J.K."/>
            <person name="Spatafora J.W."/>
            <person name="Maurice S."/>
            <person name="Pangilinan J."/>
            <person name="Andreopoulos W."/>
            <person name="LaButti K."/>
            <person name="Hundley H."/>
            <person name="Na H."/>
            <person name="Kuo A."/>
            <person name="Barry K."/>
            <person name="Lipzen A."/>
            <person name="Henrissat B."/>
            <person name="Riley R."/>
            <person name="Ahrendt S."/>
            <person name="Nagy L.G."/>
            <person name="Grigoriev I.V."/>
            <person name="Martin F."/>
            <person name="Rosso M.N."/>
        </authorList>
    </citation>
    <scope>NUCLEOTIDE SEQUENCE</scope>
    <source>
        <strain evidence="1">CBS 384.51</strain>
    </source>
</reference>
<accession>A0ACB8U6W6</accession>
<keyword evidence="2" id="KW-1185">Reference proteome</keyword>
<name>A0ACB8U6W6_9APHY</name>
<sequence length="358" mass="38530">MYGMGRRMYKQLCDRNTQCKFPFATTGCVIQSLPQGGFTLASKTTMHFPPLLGLFTCSFLPTVFGATWQLSHNWVGTDILSAFQHEAIADPTNGRVNYVSQATALSQNLTYAHGNTFIIRADHTTVLNPNGAGRNSVRIRSTATFNHHVSVFDVQHMPEGCGTWPAIWETNEATWPDGGEIDLVEGVNNQGTNLVSLHTSAGCTMPASRAQTGAPGSLNCVAAETGNTGCNVQAANAKSFGPSFNAVGGGWWAVERSSTAIKAWFWPRDGSKPSDIASGTINTDNWGTPVALFPNTSCDIDSHFGEENIIINLSFCGDWAGSVYGSSGCPSTCVDYVNNNPSAFTSAYFEFNSIRVYE</sequence>
<gene>
    <name evidence="1" type="ORF">BDY19DRAFT_97338</name>
</gene>
<evidence type="ECO:0000313" key="1">
    <source>
        <dbReference type="EMBL" id="KAI0090015.1"/>
    </source>
</evidence>
<dbReference type="EMBL" id="MU274909">
    <property type="protein sequence ID" value="KAI0090015.1"/>
    <property type="molecule type" value="Genomic_DNA"/>
</dbReference>
<comment type="caution">
    <text evidence="1">The sequence shown here is derived from an EMBL/GenBank/DDBJ whole genome shotgun (WGS) entry which is preliminary data.</text>
</comment>
<evidence type="ECO:0000313" key="2">
    <source>
        <dbReference type="Proteomes" id="UP001055072"/>
    </source>
</evidence>
<dbReference type="Proteomes" id="UP001055072">
    <property type="component" value="Unassembled WGS sequence"/>
</dbReference>